<feature type="non-terminal residue" evidence="1">
    <location>
        <position position="1"/>
    </location>
</feature>
<accession>A0A941EXQ7</accession>
<comment type="caution">
    <text evidence="1">The sequence shown here is derived from an EMBL/GenBank/DDBJ whole genome shotgun (WGS) entry which is preliminary data.</text>
</comment>
<proteinExistence type="predicted"/>
<dbReference type="AlphaFoldDB" id="A0A941EXQ7"/>
<name>A0A941EXQ7_9ACTN</name>
<gene>
    <name evidence="1" type="ORF">KDL01_41635</name>
</gene>
<reference evidence="1" key="1">
    <citation type="submission" date="2021-04" db="EMBL/GenBank/DDBJ databases">
        <title>Genome based classification of Actinospica acidithermotolerans sp. nov., an actinobacterium isolated from an Indonesian hot spring.</title>
        <authorList>
            <person name="Kusuma A.B."/>
            <person name="Putra K.E."/>
            <person name="Nafisah S."/>
            <person name="Loh J."/>
            <person name="Nouioui I."/>
            <person name="Goodfellow M."/>
        </authorList>
    </citation>
    <scope>NUCLEOTIDE SEQUENCE</scope>
    <source>
        <strain evidence="1">CSCA 57</strain>
    </source>
</reference>
<evidence type="ECO:0000313" key="2">
    <source>
        <dbReference type="Proteomes" id="UP000675781"/>
    </source>
</evidence>
<organism evidence="1 2">
    <name type="scientific">Actinospica durhamensis</name>
    <dbReference type="NCBI Taxonomy" id="1508375"/>
    <lineage>
        <taxon>Bacteria</taxon>
        <taxon>Bacillati</taxon>
        <taxon>Actinomycetota</taxon>
        <taxon>Actinomycetes</taxon>
        <taxon>Catenulisporales</taxon>
        <taxon>Actinospicaceae</taxon>
        <taxon>Actinospica</taxon>
    </lineage>
</organism>
<dbReference type="RefSeq" id="WP_212534225.1">
    <property type="nucleotide sequence ID" value="NZ_JAGSOG010000664.1"/>
</dbReference>
<dbReference type="Proteomes" id="UP000675781">
    <property type="component" value="Unassembled WGS sequence"/>
</dbReference>
<keyword evidence="2" id="KW-1185">Reference proteome</keyword>
<evidence type="ECO:0000313" key="1">
    <source>
        <dbReference type="EMBL" id="MBR7839815.1"/>
    </source>
</evidence>
<dbReference type="EMBL" id="JAGSOG010000664">
    <property type="protein sequence ID" value="MBR7839815.1"/>
    <property type="molecule type" value="Genomic_DNA"/>
</dbReference>
<protein>
    <submittedName>
        <fullName evidence="1">Uncharacterized protein</fullName>
    </submittedName>
</protein>
<sequence>VVQDKDRQIEVWRALAEGRQEMIDIQQTQLDLLMGTARTTERVLDAVSEAARANRGGGGRAALAEAPDE</sequence>